<evidence type="ECO:0000313" key="6">
    <source>
        <dbReference type="Proteomes" id="UP000196655"/>
    </source>
</evidence>
<dbReference type="InterPro" id="IPR057770">
    <property type="entry name" value="YscD/Y4YQ_C"/>
</dbReference>
<evidence type="ECO:0000313" key="5">
    <source>
        <dbReference type="EMBL" id="OWJ63695.1"/>
    </source>
</evidence>
<dbReference type="AlphaFoldDB" id="A0A211ZEL6"/>
<dbReference type="EMBL" id="NHON01000083">
    <property type="protein sequence ID" value="OWJ63695.1"/>
    <property type="molecule type" value="Genomic_DNA"/>
</dbReference>
<dbReference type="Pfam" id="PF21934">
    <property type="entry name" value="Yop-YscD_ppl_3rd"/>
    <property type="match status" value="1"/>
</dbReference>
<sequence length="329" mass="33891">MLSKVKALVSDSPFQGPMHRLFGQSPSVTLFVVEGPNAGTVQKLTPAAYRVGSALESDIVLADEALAPVHALIDIGRNRVRVEPLAGAVTVPGRAGTTEPGGAVTLPLPAELTLGSSRIVLRSPVEASIGGSRFRAVTVTAALLVILGGLSGIALSSGGSGDGAEGRASEQAAVPDTGKPAAQTAMLAPVVPRQQTPQEALQSRIDAAHLDSVILAAKGSRIVATGRLSAEEMAQWREIQAWFDRTFASSALLASEVATGAASGAPEIVIQAVWTGDNPYLITHTGSKYFEGADLGGGWSVETIRSDAVTLRSRSGQTFVMVLTDPAKP</sequence>
<comment type="caution">
    <text evidence="5">The sequence shown here is derived from an EMBL/GenBank/DDBJ whole genome shotgun (WGS) entry which is preliminary data.</text>
</comment>
<dbReference type="InterPro" id="IPR053946">
    <property type="entry name" value="YscD_ppl_3rd"/>
</dbReference>
<feature type="region of interest" description="Disordered" evidence="1">
    <location>
        <begin position="158"/>
        <end position="179"/>
    </location>
</feature>
<evidence type="ECO:0008006" key="7">
    <source>
        <dbReference type="Google" id="ProtNLM"/>
    </source>
</evidence>
<organism evidence="5 6">
    <name type="scientific">Inquilinus limosus</name>
    <dbReference type="NCBI Taxonomy" id="171674"/>
    <lineage>
        <taxon>Bacteria</taxon>
        <taxon>Pseudomonadati</taxon>
        <taxon>Pseudomonadota</taxon>
        <taxon>Alphaproteobacteria</taxon>
        <taxon>Rhodospirillales</taxon>
        <taxon>Rhodospirillaceae</taxon>
        <taxon>Inquilinus</taxon>
    </lineage>
</organism>
<feature type="domain" description="YscD-like Bon-like" evidence="3">
    <location>
        <begin position="198"/>
        <end position="257"/>
    </location>
</feature>
<keyword evidence="6" id="KW-1185">Reference proteome</keyword>
<dbReference type="InterPro" id="IPR008984">
    <property type="entry name" value="SMAD_FHA_dom_sf"/>
</dbReference>
<evidence type="ECO:0000259" key="2">
    <source>
        <dbReference type="Pfam" id="PF16697"/>
    </source>
</evidence>
<dbReference type="CDD" id="cd00060">
    <property type="entry name" value="FHA"/>
    <property type="match status" value="1"/>
</dbReference>
<proteinExistence type="predicted"/>
<dbReference type="Pfam" id="PF16697">
    <property type="entry name" value="Yop-YscD_cpl"/>
    <property type="match status" value="1"/>
</dbReference>
<feature type="domain" description="YscD cytoplasmic" evidence="2">
    <location>
        <begin position="32"/>
        <end position="87"/>
    </location>
</feature>
<dbReference type="Proteomes" id="UP000196655">
    <property type="component" value="Unassembled WGS sequence"/>
</dbReference>
<reference evidence="6" key="1">
    <citation type="submission" date="2017-05" db="EMBL/GenBank/DDBJ databases">
        <authorList>
            <person name="Macchi M."/>
            <person name="Festa S."/>
            <person name="Coppotelli B.M."/>
            <person name="Morelli I.S."/>
        </authorList>
    </citation>
    <scope>NUCLEOTIDE SEQUENCE [LARGE SCALE GENOMIC DNA]</scope>
    <source>
        <strain evidence="6">I</strain>
    </source>
</reference>
<dbReference type="Pfam" id="PF23893">
    <property type="entry name" value="Y4YQ_C"/>
    <property type="match status" value="1"/>
</dbReference>
<dbReference type="InterPro" id="IPR032030">
    <property type="entry name" value="YscD_cytoplasmic_dom"/>
</dbReference>
<evidence type="ECO:0000256" key="1">
    <source>
        <dbReference type="SAM" id="MobiDB-lite"/>
    </source>
</evidence>
<accession>A0A211ZEL6</accession>
<evidence type="ECO:0000259" key="3">
    <source>
        <dbReference type="Pfam" id="PF21934"/>
    </source>
</evidence>
<dbReference type="SUPFAM" id="SSF49879">
    <property type="entry name" value="SMAD/FHA domain"/>
    <property type="match status" value="1"/>
</dbReference>
<dbReference type="Gene3D" id="2.60.200.20">
    <property type="match status" value="1"/>
</dbReference>
<dbReference type="STRING" id="1122125.GCA_000423185_02538"/>
<feature type="domain" description="YscD/Y4YQ C-terminal" evidence="4">
    <location>
        <begin position="269"/>
        <end position="319"/>
    </location>
</feature>
<protein>
    <recommendedName>
        <fullName evidence="7">FHA domain-containing protein</fullName>
    </recommendedName>
</protein>
<name>A0A211ZEL6_9PROT</name>
<gene>
    <name evidence="5" type="ORF">BWR60_28585</name>
</gene>
<dbReference type="OrthoDB" id="9806163at2"/>
<evidence type="ECO:0000259" key="4">
    <source>
        <dbReference type="Pfam" id="PF23893"/>
    </source>
</evidence>